<dbReference type="InterPro" id="IPR018130">
    <property type="entry name" value="Ribosomal_uS2_CS"/>
</dbReference>
<dbReference type="GO" id="GO:0006412">
    <property type="term" value="P:translation"/>
    <property type="evidence" value="ECO:0007669"/>
    <property type="project" value="UniProtKB-UniRule"/>
</dbReference>
<dbReference type="RefSeq" id="WP_013932333.1">
    <property type="nucleotide sequence ID" value="NC_015707.1"/>
</dbReference>
<dbReference type="SUPFAM" id="SSF52313">
    <property type="entry name" value="Ribosomal protein S2"/>
    <property type="match status" value="1"/>
</dbReference>
<proteinExistence type="inferred from homology"/>
<gene>
    <name evidence="5" type="primary">rpsB</name>
    <name evidence="7" type="ORF">Theth_1033</name>
</gene>
<dbReference type="Gene3D" id="1.10.287.610">
    <property type="entry name" value="Helix hairpin bin"/>
    <property type="match status" value="1"/>
</dbReference>
<dbReference type="OrthoDB" id="9808036at2"/>
<dbReference type="HAMAP" id="MF_00291_B">
    <property type="entry name" value="Ribosomal_uS2_B"/>
    <property type="match status" value="1"/>
</dbReference>
<keyword evidence="8" id="KW-1185">Reference proteome</keyword>
<reference evidence="7 8" key="1">
    <citation type="submission" date="2010-11" db="EMBL/GenBank/DDBJ databases">
        <title>The complete genome of Thermotoga thermarum DSM 5069.</title>
        <authorList>
            <consortium name="US DOE Joint Genome Institute (JGI-PGF)"/>
            <person name="Lucas S."/>
            <person name="Copeland A."/>
            <person name="Lapidus A."/>
            <person name="Bruce D."/>
            <person name="Goodwin L."/>
            <person name="Pitluck S."/>
            <person name="Kyrpides N."/>
            <person name="Mavromatis K."/>
            <person name="Ivanova N."/>
            <person name="Zeytun A."/>
            <person name="Brettin T."/>
            <person name="Detter J.C."/>
            <person name="Tapia R."/>
            <person name="Han C."/>
            <person name="Land M."/>
            <person name="Hauser L."/>
            <person name="Markowitz V."/>
            <person name="Cheng J.-F."/>
            <person name="Hugenholtz P."/>
            <person name="Woyke T."/>
            <person name="Wu D."/>
            <person name="Spring S."/>
            <person name="Schroeder M."/>
            <person name="Brambilla E."/>
            <person name="Klenk H.-P."/>
            <person name="Eisen J.A."/>
        </authorList>
    </citation>
    <scope>NUCLEOTIDE SEQUENCE [LARGE SCALE GENOMIC DNA]</scope>
    <source>
        <strain evidence="7 8">DSM 5069</strain>
    </source>
</reference>
<dbReference type="CDD" id="cd01425">
    <property type="entry name" value="RPS2"/>
    <property type="match status" value="1"/>
</dbReference>
<dbReference type="PANTHER" id="PTHR12534:SF0">
    <property type="entry name" value="SMALL RIBOSOMAL SUBUNIT PROTEIN US2M"/>
    <property type="match status" value="1"/>
</dbReference>
<dbReference type="InterPro" id="IPR005706">
    <property type="entry name" value="Ribosomal_uS2_bac/mit/plastid"/>
</dbReference>
<evidence type="ECO:0000313" key="7">
    <source>
        <dbReference type="EMBL" id="AEH51113.1"/>
    </source>
</evidence>
<dbReference type="NCBIfam" id="TIGR01011">
    <property type="entry name" value="rpsB_bact"/>
    <property type="match status" value="1"/>
</dbReference>
<evidence type="ECO:0000256" key="2">
    <source>
        <dbReference type="ARBA" id="ARBA00022980"/>
    </source>
</evidence>
<dbReference type="FunFam" id="1.10.287.610:FF:000001">
    <property type="entry name" value="30S ribosomal protein S2"/>
    <property type="match status" value="1"/>
</dbReference>
<evidence type="ECO:0000313" key="8">
    <source>
        <dbReference type="Proteomes" id="UP000006804"/>
    </source>
</evidence>
<dbReference type="PATRIC" id="fig|688269.3.peg.1061"/>
<dbReference type="GO" id="GO:0022627">
    <property type="term" value="C:cytosolic small ribosomal subunit"/>
    <property type="evidence" value="ECO:0007669"/>
    <property type="project" value="TreeGrafter"/>
</dbReference>
<dbReference type="eggNOG" id="COG0052">
    <property type="taxonomic scope" value="Bacteria"/>
</dbReference>
<dbReference type="EMBL" id="CP002351">
    <property type="protein sequence ID" value="AEH51113.1"/>
    <property type="molecule type" value="Genomic_DNA"/>
</dbReference>
<evidence type="ECO:0000256" key="3">
    <source>
        <dbReference type="ARBA" id="ARBA00023274"/>
    </source>
</evidence>
<dbReference type="AlphaFoldDB" id="F7YYS5"/>
<evidence type="ECO:0000256" key="4">
    <source>
        <dbReference type="ARBA" id="ARBA00035256"/>
    </source>
</evidence>
<evidence type="ECO:0000256" key="6">
    <source>
        <dbReference type="SAM" id="MobiDB-lite"/>
    </source>
</evidence>
<dbReference type="GO" id="GO:0003735">
    <property type="term" value="F:structural constituent of ribosome"/>
    <property type="evidence" value="ECO:0007669"/>
    <property type="project" value="InterPro"/>
</dbReference>
<organism evidence="7 8">
    <name type="scientific">Pseudothermotoga thermarum DSM 5069</name>
    <dbReference type="NCBI Taxonomy" id="688269"/>
    <lineage>
        <taxon>Bacteria</taxon>
        <taxon>Thermotogati</taxon>
        <taxon>Thermotogota</taxon>
        <taxon>Thermotogae</taxon>
        <taxon>Thermotogales</taxon>
        <taxon>Thermotogaceae</taxon>
        <taxon>Pseudothermotoga</taxon>
    </lineage>
</organism>
<dbReference type="PANTHER" id="PTHR12534">
    <property type="entry name" value="30S RIBOSOMAL PROTEIN S2 PROKARYOTIC AND ORGANELLAR"/>
    <property type="match status" value="1"/>
</dbReference>
<keyword evidence="2 5" id="KW-0689">Ribosomal protein</keyword>
<evidence type="ECO:0000256" key="5">
    <source>
        <dbReference type="HAMAP-Rule" id="MF_00291"/>
    </source>
</evidence>
<protein>
    <recommendedName>
        <fullName evidence="4 5">Small ribosomal subunit protein uS2</fullName>
    </recommendedName>
</protein>
<evidence type="ECO:0000256" key="1">
    <source>
        <dbReference type="ARBA" id="ARBA00006242"/>
    </source>
</evidence>
<dbReference type="Gene3D" id="3.40.50.10490">
    <property type="entry name" value="Glucose-6-phosphate isomerase like protein, domain 1"/>
    <property type="match status" value="1"/>
</dbReference>
<feature type="region of interest" description="Disordered" evidence="6">
    <location>
        <begin position="232"/>
        <end position="264"/>
    </location>
</feature>
<sequence>MPVVTMKQLLEAGAHFGHRTRRWNPKMAPYIYGERKGIYIIDLQKTLKLLEEACDFVRAKASEGATMLFVGTKKQAQHVIREEAKRCGAFYVDNRWLGGLLTNFNTIKNRIARLIELEQMEENGELSKLPKKEQSKVRRELEKLRKNLGGLKGMTKLPDIVYIVDPRKEKNAVAEANRLGIPIVAIVDTNCDPDPIDFVIPANDDAIRSIKLITSKIADAYLEGREGVSFAEQPEVQAQSEEMQVSEESLDISDLFEETELEEE</sequence>
<name>F7YYS5_9THEM</name>
<dbReference type="InterPro" id="IPR023591">
    <property type="entry name" value="Ribosomal_uS2_flav_dom_sf"/>
</dbReference>
<keyword evidence="3 5" id="KW-0687">Ribonucleoprotein</keyword>
<dbReference type="KEGG" id="tta:Theth_1033"/>
<comment type="similarity">
    <text evidence="1 5">Belongs to the universal ribosomal protein uS2 family.</text>
</comment>
<dbReference type="HOGENOM" id="CLU_040318_1_2_0"/>
<dbReference type="InterPro" id="IPR001865">
    <property type="entry name" value="Ribosomal_uS2"/>
</dbReference>
<dbReference type="STRING" id="688269.Theth_1033"/>
<feature type="compositionally biased region" description="Acidic residues" evidence="6">
    <location>
        <begin position="244"/>
        <end position="264"/>
    </location>
</feature>
<accession>F7YYS5</accession>
<dbReference type="PRINTS" id="PR00395">
    <property type="entry name" value="RIBOSOMALS2"/>
</dbReference>
<dbReference type="PROSITE" id="PS00962">
    <property type="entry name" value="RIBOSOMAL_S2_1"/>
    <property type="match status" value="1"/>
</dbReference>
<dbReference type="Proteomes" id="UP000006804">
    <property type="component" value="Chromosome"/>
</dbReference>
<dbReference type="Pfam" id="PF00318">
    <property type="entry name" value="Ribosomal_S2"/>
    <property type="match status" value="1"/>
</dbReference>